<keyword evidence="2" id="KW-1133">Transmembrane helix</keyword>
<dbReference type="InterPro" id="IPR018253">
    <property type="entry name" value="DnaJ_domain_CS"/>
</dbReference>
<dbReference type="InterPro" id="IPR051938">
    <property type="entry name" value="Apopto_cytoskel_mod"/>
</dbReference>
<dbReference type="SMART" id="SM00271">
    <property type="entry name" value="DnaJ"/>
    <property type="match status" value="1"/>
</dbReference>
<dbReference type="InterPro" id="IPR036869">
    <property type="entry name" value="J_dom_sf"/>
</dbReference>
<evidence type="ECO:0000256" key="1">
    <source>
        <dbReference type="ARBA" id="ARBA00023186"/>
    </source>
</evidence>
<dbReference type="Gene3D" id="1.10.287.110">
    <property type="entry name" value="DnaJ domain"/>
    <property type="match status" value="1"/>
</dbReference>
<gene>
    <name evidence="4" type="primary">DNAJ</name>
    <name evidence="4" type="ORF">TR143037</name>
</gene>
<proteinExistence type="predicted"/>
<keyword evidence="1" id="KW-0143">Chaperone</keyword>
<dbReference type="EMBL" id="GEEE01013732">
    <property type="protein sequence ID" value="JAP49493.1"/>
    <property type="molecule type" value="Transcribed_RNA"/>
</dbReference>
<evidence type="ECO:0000259" key="3">
    <source>
        <dbReference type="PROSITE" id="PS50076"/>
    </source>
</evidence>
<dbReference type="PROSITE" id="PS00636">
    <property type="entry name" value="DNAJ_1"/>
    <property type="match status" value="1"/>
</dbReference>
<reference evidence="4" key="1">
    <citation type="submission" date="2016-01" db="EMBL/GenBank/DDBJ databases">
        <title>Reference transcriptome for the parasite Schistocephalus solidus: insights into the molecular evolution of parasitism.</title>
        <authorList>
            <person name="Hebert F.O."/>
            <person name="Grambauer S."/>
            <person name="Barber I."/>
            <person name="Landry C.R."/>
            <person name="Aubin-Horth N."/>
        </authorList>
    </citation>
    <scope>NUCLEOTIDE SEQUENCE</scope>
</reference>
<organism evidence="4">
    <name type="scientific">Schistocephalus solidus</name>
    <name type="common">Tapeworm</name>
    <dbReference type="NCBI Taxonomy" id="70667"/>
    <lineage>
        <taxon>Eukaryota</taxon>
        <taxon>Metazoa</taxon>
        <taxon>Spiralia</taxon>
        <taxon>Lophotrochozoa</taxon>
        <taxon>Platyhelminthes</taxon>
        <taxon>Cestoda</taxon>
        <taxon>Eucestoda</taxon>
        <taxon>Diphyllobothriidea</taxon>
        <taxon>Diphyllobothriidae</taxon>
        <taxon>Schistocephalus</taxon>
    </lineage>
</organism>
<dbReference type="CDD" id="cd06257">
    <property type="entry name" value="DnaJ"/>
    <property type="match status" value="1"/>
</dbReference>
<feature type="non-terminal residue" evidence="4">
    <location>
        <position position="1"/>
    </location>
</feature>
<name>A0A0X3PCM4_SCHSO</name>
<dbReference type="PANTHER" id="PTHR44145">
    <property type="entry name" value="DNAJ HOMOLOG SUBFAMILY A MEMBER 3, MITOCHONDRIAL"/>
    <property type="match status" value="1"/>
</dbReference>
<dbReference type="PROSITE" id="PS50076">
    <property type="entry name" value="DNAJ_2"/>
    <property type="match status" value="1"/>
</dbReference>
<sequence>EFRNKTQYLYFSFLDPHFVMALGLSLAARRAGTLRLSFIPKLCFSTSTSKGENLYKVLGLSHEATQREIKEAFYSLSKLYHPDRSSSSESSKKFKEISGAYEILGDPVRRMDYDRGLVIPKHRNEESSSFDANVLRKYSDISFTPQYAGSYNKHLHDMWRERADISLSKSAFDYRLDQRSFVVVFYITTFGAILGAYLLTKYYEEPIPLIQHSET</sequence>
<dbReference type="AlphaFoldDB" id="A0A0X3PCM4"/>
<keyword evidence="2" id="KW-0472">Membrane</keyword>
<feature type="transmembrane region" description="Helical" evidence="2">
    <location>
        <begin position="181"/>
        <end position="199"/>
    </location>
</feature>
<dbReference type="PANTHER" id="PTHR44145:SF3">
    <property type="entry name" value="DNAJ HOMOLOG SUBFAMILY A MEMBER 3, MITOCHONDRIAL"/>
    <property type="match status" value="1"/>
</dbReference>
<protein>
    <submittedName>
        <fullName evidence="4">Chaperone protein DnaJ 2</fullName>
    </submittedName>
</protein>
<dbReference type="SUPFAM" id="SSF46565">
    <property type="entry name" value="Chaperone J-domain"/>
    <property type="match status" value="1"/>
</dbReference>
<dbReference type="Pfam" id="PF00226">
    <property type="entry name" value="DnaJ"/>
    <property type="match status" value="1"/>
</dbReference>
<keyword evidence="2" id="KW-0812">Transmembrane</keyword>
<feature type="domain" description="J" evidence="3">
    <location>
        <begin position="53"/>
        <end position="117"/>
    </location>
</feature>
<dbReference type="PRINTS" id="PR00625">
    <property type="entry name" value="JDOMAIN"/>
</dbReference>
<evidence type="ECO:0000256" key="2">
    <source>
        <dbReference type="SAM" id="Phobius"/>
    </source>
</evidence>
<evidence type="ECO:0000313" key="4">
    <source>
        <dbReference type="EMBL" id="JAP49493.1"/>
    </source>
</evidence>
<dbReference type="InterPro" id="IPR001623">
    <property type="entry name" value="DnaJ_domain"/>
</dbReference>
<accession>A0A0X3PCM4</accession>